<dbReference type="SUPFAM" id="SSF52794">
    <property type="entry name" value="PTS system IIB component-like"/>
    <property type="match status" value="1"/>
</dbReference>
<protein>
    <submittedName>
        <fullName evidence="9">BglG family transcription antiterminator</fullName>
    </submittedName>
</protein>
<comment type="caution">
    <text evidence="9">The sequence shown here is derived from an EMBL/GenBank/DDBJ whole genome shotgun (WGS) entry which is preliminary data.</text>
</comment>
<evidence type="ECO:0000259" key="7">
    <source>
        <dbReference type="PROSITE" id="PS51099"/>
    </source>
</evidence>
<dbReference type="PANTHER" id="PTHR30185:SF12">
    <property type="entry name" value="TRANSCRIPTIONAL REGULATOR MANR"/>
    <property type="match status" value="1"/>
</dbReference>
<evidence type="ECO:0000313" key="10">
    <source>
        <dbReference type="Proteomes" id="UP001597318"/>
    </source>
</evidence>
<feature type="domain" description="PTS EIIA type-2" evidence="6">
    <location>
        <begin position="504"/>
        <end position="641"/>
    </location>
</feature>
<evidence type="ECO:0000256" key="1">
    <source>
        <dbReference type="ARBA" id="ARBA00022679"/>
    </source>
</evidence>
<evidence type="ECO:0000313" key="9">
    <source>
        <dbReference type="EMBL" id="MFD2215588.1"/>
    </source>
</evidence>
<keyword evidence="1" id="KW-0808">Transferase</keyword>
<organism evidence="9 10">
    <name type="scientific">Metabacillus endolithicus</name>
    <dbReference type="NCBI Taxonomy" id="1535204"/>
    <lineage>
        <taxon>Bacteria</taxon>
        <taxon>Bacillati</taxon>
        <taxon>Bacillota</taxon>
        <taxon>Bacilli</taxon>
        <taxon>Bacillales</taxon>
        <taxon>Bacillaceae</taxon>
        <taxon>Metabacillus</taxon>
    </lineage>
</organism>
<dbReference type="InterPro" id="IPR050661">
    <property type="entry name" value="BglG_antiterminators"/>
</dbReference>
<keyword evidence="3" id="KW-0805">Transcription regulation</keyword>
<dbReference type="InterPro" id="IPR007737">
    <property type="entry name" value="Mga_HTH"/>
</dbReference>
<dbReference type="SUPFAM" id="SSF55804">
    <property type="entry name" value="Phoshotransferase/anion transport protein"/>
    <property type="match status" value="1"/>
</dbReference>
<keyword evidence="2" id="KW-0677">Repeat</keyword>
<dbReference type="PANTHER" id="PTHR30185">
    <property type="entry name" value="CRYPTIC BETA-GLUCOSIDE BGL OPERON ANTITERMINATOR"/>
    <property type="match status" value="1"/>
</dbReference>
<dbReference type="Gene3D" id="1.10.10.10">
    <property type="entry name" value="Winged helix-like DNA-binding domain superfamily/Winged helix DNA-binding domain"/>
    <property type="match status" value="2"/>
</dbReference>
<proteinExistence type="predicted"/>
<dbReference type="PROSITE" id="PS00372">
    <property type="entry name" value="PTS_EIIA_TYPE_2_HIS"/>
    <property type="match status" value="1"/>
</dbReference>
<name>A0ABW5C3V1_9BACI</name>
<sequence length="641" mass="73736">MNVNDRQKELLRTLLVQNGQTLNIVDLSGQLRCSEKTVRNDLSIIEDLLAEYPNTYLKRQPGIGITLKTQDHDMSEIFQKLLSTEPKTQEDRFIEMAYHLLVSNKAITLQELSKKYYVPKVTIKKELDTIADWLTNYQLELISKPRLGNIIQGSELQKRSALAHLSELLSSLSDHKNYVLELFLPYEIATVKNALNELQHKYSIAFTDAAMESLLVHALIMMKRTRQKSPVTVPNNEKEAIYSYKEYKIALSFFEQLEAVFRIKFPEDERIYFTWHLISGKRKNDIVEDPFIKNELLLNIISDLTTKLSSITLFPFEKDEILKSGLIVHVHSVINRIKYGFPITNPLLPNIKKMYPYLFNMVLLALNEIKETYELEVPEDEAAYLVLHFQASIERLKESREKQRRTLIVCHMGVGMSHLLQAKIEQHYQDIQVSACIGKAELRDYLRNNEVDFIISTVELEKVNIPNITISPLLEAKDKEKLNQFLTEMENNQHAGSKEKALTQLVRGDLVLLHVDKEHPFQVIEMLGNVLYEKGFVHKEFIHSALLRERKSSTSIGGSIAIPHGHPTMVNRSAIAIALLKEPLDWGNEQVSIVFMLAITTEDPKLNRHAVGQIVDYSETPSIIQSLKEPKNVKEFLEKLK</sequence>
<dbReference type="InterPro" id="IPR016152">
    <property type="entry name" value="PTrfase/Anion_transptr"/>
</dbReference>
<dbReference type="InterPro" id="IPR002178">
    <property type="entry name" value="PTS_EIIA_type-2_dom"/>
</dbReference>
<dbReference type="InterPro" id="IPR036095">
    <property type="entry name" value="PTS_EIIB-like_sf"/>
</dbReference>
<evidence type="ECO:0000256" key="5">
    <source>
        <dbReference type="ARBA" id="ARBA00023163"/>
    </source>
</evidence>
<dbReference type="Gene3D" id="3.40.930.10">
    <property type="entry name" value="Mannitol-specific EII, Chain A"/>
    <property type="match status" value="1"/>
</dbReference>
<dbReference type="Gene3D" id="1.10.1790.10">
    <property type="entry name" value="PRD domain"/>
    <property type="match status" value="2"/>
</dbReference>
<evidence type="ECO:0000259" key="6">
    <source>
        <dbReference type="PROSITE" id="PS51094"/>
    </source>
</evidence>
<keyword evidence="5" id="KW-0804">Transcription</keyword>
<dbReference type="Pfam" id="PF00359">
    <property type="entry name" value="PTS_EIIA_2"/>
    <property type="match status" value="1"/>
</dbReference>
<dbReference type="CDD" id="cd05568">
    <property type="entry name" value="PTS_IIB_bgl_like"/>
    <property type="match status" value="1"/>
</dbReference>
<dbReference type="SUPFAM" id="SSF63520">
    <property type="entry name" value="PTS-regulatory domain, PRD"/>
    <property type="match status" value="2"/>
</dbReference>
<dbReference type="InterPro" id="IPR036634">
    <property type="entry name" value="PRD_sf"/>
</dbReference>
<dbReference type="CDD" id="cd00211">
    <property type="entry name" value="PTS_IIA_fru"/>
    <property type="match status" value="1"/>
</dbReference>
<dbReference type="InterPro" id="IPR013199">
    <property type="entry name" value="HTH_Mga_DNA-bd_dom"/>
</dbReference>
<feature type="domain" description="PRD" evidence="8">
    <location>
        <begin position="292"/>
        <end position="399"/>
    </location>
</feature>
<evidence type="ECO:0000256" key="2">
    <source>
        <dbReference type="ARBA" id="ARBA00022737"/>
    </source>
</evidence>
<reference evidence="10" key="1">
    <citation type="journal article" date="2019" name="Int. J. Syst. Evol. Microbiol.">
        <title>The Global Catalogue of Microorganisms (GCM) 10K type strain sequencing project: providing services to taxonomists for standard genome sequencing and annotation.</title>
        <authorList>
            <consortium name="The Broad Institute Genomics Platform"/>
            <consortium name="The Broad Institute Genome Sequencing Center for Infectious Disease"/>
            <person name="Wu L."/>
            <person name="Ma J."/>
        </authorList>
    </citation>
    <scope>NUCLEOTIDE SEQUENCE [LARGE SCALE GENOMIC DNA]</scope>
    <source>
        <strain evidence="10">CGMCC 1.15474</strain>
    </source>
</reference>
<feature type="domain" description="PTS EIIB type-2" evidence="7">
    <location>
        <begin position="404"/>
        <end position="494"/>
    </location>
</feature>
<dbReference type="RefSeq" id="WP_247340299.1">
    <property type="nucleotide sequence ID" value="NZ_CP095550.1"/>
</dbReference>
<gene>
    <name evidence="9" type="ORF">ACFSKK_18015</name>
</gene>
<evidence type="ECO:0000256" key="4">
    <source>
        <dbReference type="ARBA" id="ARBA00023159"/>
    </source>
</evidence>
<evidence type="ECO:0000259" key="8">
    <source>
        <dbReference type="PROSITE" id="PS51372"/>
    </source>
</evidence>
<dbReference type="Proteomes" id="UP001597318">
    <property type="component" value="Unassembled WGS sequence"/>
</dbReference>
<dbReference type="Pfam" id="PF08280">
    <property type="entry name" value="HTH_Mga"/>
    <property type="match status" value="1"/>
</dbReference>
<evidence type="ECO:0000256" key="3">
    <source>
        <dbReference type="ARBA" id="ARBA00023015"/>
    </source>
</evidence>
<dbReference type="Pfam" id="PF00874">
    <property type="entry name" value="PRD"/>
    <property type="match status" value="2"/>
</dbReference>
<accession>A0ABW5C3V1</accession>
<keyword evidence="4" id="KW-0010">Activator</keyword>
<dbReference type="EMBL" id="JBHUIK010000004">
    <property type="protein sequence ID" value="MFD2215588.1"/>
    <property type="molecule type" value="Genomic_DNA"/>
</dbReference>
<feature type="domain" description="PRD" evidence="8">
    <location>
        <begin position="182"/>
        <end position="287"/>
    </location>
</feature>
<dbReference type="PROSITE" id="PS51094">
    <property type="entry name" value="PTS_EIIA_TYPE_2"/>
    <property type="match status" value="1"/>
</dbReference>
<keyword evidence="10" id="KW-1185">Reference proteome</keyword>
<dbReference type="Gene3D" id="3.40.50.2300">
    <property type="match status" value="1"/>
</dbReference>
<dbReference type="InterPro" id="IPR036388">
    <property type="entry name" value="WH-like_DNA-bd_sf"/>
</dbReference>
<dbReference type="PROSITE" id="PS51099">
    <property type="entry name" value="PTS_EIIB_TYPE_2"/>
    <property type="match status" value="1"/>
</dbReference>
<dbReference type="InterPro" id="IPR013011">
    <property type="entry name" value="PTS_EIIB_2"/>
</dbReference>
<dbReference type="InterPro" id="IPR011608">
    <property type="entry name" value="PRD"/>
</dbReference>
<dbReference type="Pfam" id="PF05043">
    <property type="entry name" value="Mga"/>
    <property type="match status" value="1"/>
</dbReference>
<dbReference type="PROSITE" id="PS51372">
    <property type="entry name" value="PRD_2"/>
    <property type="match status" value="2"/>
</dbReference>